<evidence type="ECO:0000256" key="1">
    <source>
        <dbReference type="SAM" id="Phobius"/>
    </source>
</evidence>
<sequence>MTALVAAERGIGETALVDALPDFVVVVFAAVTHLADPWFLFGLLAVATGSPTRPVRGRAAPRRGA</sequence>
<proteinExistence type="predicted"/>
<dbReference type="AlphaFoldDB" id="A0A0F8BGV6"/>
<comment type="caution">
    <text evidence="2">The sequence shown here is derived from an EMBL/GenBank/DDBJ whole genome shotgun (WGS) entry which is preliminary data.</text>
</comment>
<keyword evidence="3" id="KW-1185">Reference proteome</keyword>
<reference evidence="2 3" key="1">
    <citation type="journal article" date="2015" name="Genome Announc.">
        <title>Draft genome sequence of a Halorubrum H3 strain isolated from the burlinskoye salt lake (Altai Krai, Russia).</title>
        <authorList>
            <person name="Rozanov A.S."/>
            <person name="Bryanskaya A.V."/>
            <person name="Malup T.K."/>
            <person name="Kotenko A.V."/>
            <person name="Peltek S.E."/>
        </authorList>
    </citation>
    <scope>NUCLEOTIDE SEQUENCE [LARGE SCALE GENOMIC DNA]</scope>
    <source>
        <strain evidence="2 3">H3</strain>
    </source>
</reference>
<keyword evidence="1" id="KW-0812">Transmembrane</keyword>
<protein>
    <submittedName>
        <fullName evidence="2">Phosphoesterase</fullName>
    </submittedName>
</protein>
<keyword evidence="1" id="KW-1133">Transmembrane helix</keyword>
<name>A0A0F8BGV6_9EURY</name>
<keyword evidence="1" id="KW-0472">Membrane</keyword>
<feature type="transmembrane region" description="Helical" evidence="1">
    <location>
        <begin position="23"/>
        <end position="46"/>
    </location>
</feature>
<evidence type="ECO:0000313" key="3">
    <source>
        <dbReference type="Proteomes" id="UP000053331"/>
    </source>
</evidence>
<accession>A0A0F8BGV6</accession>
<dbReference type="EMBL" id="JNFH02000054">
    <property type="protein sequence ID" value="KKF39403.1"/>
    <property type="molecule type" value="Genomic_DNA"/>
</dbReference>
<feature type="non-terminal residue" evidence="2">
    <location>
        <position position="65"/>
    </location>
</feature>
<organism evidence="2 3">
    <name type="scientific">Halorubrum saccharovorum</name>
    <dbReference type="NCBI Taxonomy" id="2248"/>
    <lineage>
        <taxon>Archaea</taxon>
        <taxon>Methanobacteriati</taxon>
        <taxon>Methanobacteriota</taxon>
        <taxon>Stenosarchaea group</taxon>
        <taxon>Halobacteria</taxon>
        <taxon>Halobacteriales</taxon>
        <taxon>Haloferacaceae</taxon>
        <taxon>Halorubrum</taxon>
    </lineage>
</organism>
<dbReference type="Proteomes" id="UP000053331">
    <property type="component" value="Unassembled WGS sequence"/>
</dbReference>
<evidence type="ECO:0000313" key="2">
    <source>
        <dbReference type="EMBL" id="KKF39403.1"/>
    </source>
</evidence>
<gene>
    <name evidence="2" type="ORF">FK85_28690</name>
</gene>